<keyword evidence="3" id="KW-0963">Cytoplasm</keyword>
<evidence type="ECO:0000256" key="3">
    <source>
        <dbReference type="HAMAP-Rule" id="MF_01539"/>
    </source>
</evidence>
<organism evidence="4 5">
    <name type="scientific">Secundilactobacillus malefermentans</name>
    <dbReference type="NCBI Taxonomy" id="176292"/>
    <lineage>
        <taxon>Bacteria</taxon>
        <taxon>Bacillati</taxon>
        <taxon>Bacillota</taxon>
        <taxon>Bacilli</taxon>
        <taxon>Lactobacillales</taxon>
        <taxon>Lactobacillaceae</taxon>
        <taxon>Secundilactobacillus</taxon>
    </lineage>
</organism>
<proteinExistence type="inferred from homology"/>
<dbReference type="SUPFAM" id="SSF52374">
    <property type="entry name" value="Nucleotidylyl transferase"/>
    <property type="match status" value="1"/>
</dbReference>
<keyword evidence="3" id="KW-0694">RNA-binding</keyword>
<keyword evidence="3" id="KW-0067">ATP-binding</keyword>
<dbReference type="HAMAP" id="MF_01539">
    <property type="entry name" value="TmcAL"/>
    <property type="match status" value="1"/>
</dbReference>
<dbReference type="EC" id="6.3.4.-" evidence="3"/>
<evidence type="ECO:0000313" key="5">
    <source>
        <dbReference type="Proteomes" id="UP000294854"/>
    </source>
</evidence>
<feature type="binding site" evidence="3">
    <location>
        <begin position="7"/>
        <end position="20"/>
    </location>
    <ligand>
        <name>ATP</name>
        <dbReference type="ChEBI" id="CHEBI:30616"/>
    </ligand>
</feature>
<feature type="binding site" evidence="3">
    <location>
        <position position="175"/>
    </location>
    <ligand>
        <name>ATP</name>
        <dbReference type="ChEBI" id="CHEBI:30616"/>
    </ligand>
</feature>
<evidence type="ECO:0000256" key="1">
    <source>
        <dbReference type="ARBA" id="ARBA00022598"/>
    </source>
</evidence>
<keyword evidence="5" id="KW-1185">Reference proteome</keyword>
<comment type="subcellular location">
    <subcellularLocation>
        <location evidence="3">Cytoplasm</location>
    </subcellularLocation>
</comment>
<comment type="catalytic activity">
    <reaction evidence="3">
        <text>cytidine(34) in elongator tRNA(Met) + acetate + ATP = N(4)-acetylcytidine(34) in elongator tRNA(Met) + AMP + diphosphate</text>
        <dbReference type="Rhea" id="RHEA:58144"/>
        <dbReference type="Rhea" id="RHEA-COMP:10693"/>
        <dbReference type="Rhea" id="RHEA-COMP:10694"/>
        <dbReference type="ChEBI" id="CHEBI:30089"/>
        <dbReference type="ChEBI" id="CHEBI:30616"/>
        <dbReference type="ChEBI" id="CHEBI:33019"/>
        <dbReference type="ChEBI" id="CHEBI:74900"/>
        <dbReference type="ChEBI" id="CHEBI:82748"/>
        <dbReference type="ChEBI" id="CHEBI:456215"/>
    </reaction>
</comment>
<dbReference type="Gene3D" id="3.40.50.620">
    <property type="entry name" value="HUPs"/>
    <property type="match status" value="1"/>
</dbReference>
<feature type="binding site" evidence="3">
    <location>
        <position position="101"/>
    </location>
    <ligand>
        <name>ATP</name>
        <dbReference type="ChEBI" id="CHEBI:30616"/>
    </ligand>
</feature>
<keyword evidence="3" id="KW-0547">Nucleotide-binding</keyword>
<dbReference type="GO" id="GO:0005737">
    <property type="term" value="C:cytoplasm"/>
    <property type="evidence" value="ECO:0007669"/>
    <property type="project" value="UniProtKB-SubCell"/>
</dbReference>
<dbReference type="InterPro" id="IPR008513">
    <property type="entry name" value="tRNA(Met)_cyd_acetate_ligase"/>
</dbReference>
<comment type="function">
    <text evidence="3">Catalyzes the formation of N(4)-acetylcytidine (ac(4)C) at the wobble position of elongator tRNA(Met), using acetate and ATP as substrates. First activates an acetate ion to form acetyladenylate (Ac-AMP) and then transfers the acetyl group to tRNA to form ac(4)C34.</text>
</comment>
<keyword evidence="1 3" id="KW-0436">Ligase</keyword>
<dbReference type="Proteomes" id="UP000294854">
    <property type="component" value="Unassembled WGS sequence"/>
</dbReference>
<dbReference type="InterPro" id="IPR014729">
    <property type="entry name" value="Rossmann-like_a/b/a_fold"/>
</dbReference>
<dbReference type="Pfam" id="PF05636">
    <property type="entry name" value="HIGH_NTase1"/>
    <property type="match status" value="1"/>
</dbReference>
<keyword evidence="3" id="KW-0820">tRNA-binding</keyword>
<name>A0A4R5NQ90_9LACO</name>
<dbReference type="GO" id="GO:0006400">
    <property type="term" value="P:tRNA modification"/>
    <property type="evidence" value="ECO:0007669"/>
    <property type="project" value="UniProtKB-UniRule"/>
</dbReference>
<feature type="binding site" evidence="3">
    <location>
        <position position="150"/>
    </location>
    <ligand>
        <name>ATP</name>
        <dbReference type="ChEBI" id="CHEBI:30616"/>
    </ligand>
</feature>
<dbReference type="GO" id="GO:0000049">
    <property type="term" value="F:tRNA binding"/>
    <property type="evidence" value="ECO:0007669"/>
    <property type="project" value="UniProtKB-KW"/>
</dbReference>
<reference evidence="4 5" key="1">
    <citation type="journal article" date="2019" name="Appl. Microbiol. Biotechnol.">
        <title>Uncovering carbohydrate metabolism through a genotype-phenotype association study of 56 lactic acid bacteria genomes.</title>
        <authorList>
            <person name="Buron-Moles G."/>
            <person name="Chailyan A."/>
            <person name="Dolejs I."/>
            <person name="Forster J."/>
            <person name="Miks M.H."/>
        </authorList>
    </citation>
    <scope>NUCLEOTIDE SEQUENCE [LARGE SCALE GENOMIC DNA]</scope>
    <source>
        <strain evidence="4 5">ATCC 49373</strain>
    </source>
</reference>
<dbReference type="AlphaFoldDB" id="A0A4R5NQ90"/>
<accession>A0A4R5NQ90</accession>
<sequence>MAVIGIIAEYNPFHNGHIKQLEFARKLDKDATIIVAMSGNWMQRGEPAIIDKWQRAKAAVLHGTNLVVELPLNVSVQPADIFANGAIKLLKQLGCDKVIFGAEHPDLNFKELVENRPGNIAEFHQFDQTYATAYQNYLTDQTGIKLKDSNDILAYGYTLANSQLTDPMELIPMARVVAGHQDVEIASGARIASAQSIRSAAQRGEFVKLDQTVPIETRKLIKNRPLVNWSQAWPLLKYRLMTSSPSQLRIIYQMTEGIEYRLKDAVANSTNIKAFFENVKSKRYTYTRIQRLCVYVLLQTTTDQMNTRIKTTRVLAFDDKGRSQLHHLKGWNGINLITRMTQAWATGPYLIDDTADQVWNLMAQTESNQLNQKPIYISKKME</sequence>
<comment type="caution">
    <text evidence="3">Lacks conserved residue(s) required for the propagation of feature annotation.</text>
</comment>
<dbReference type="PANTHER" id="PTHR37825:SF1">
    <property type="entry name" value="TRNA(MET) CYTIDINE ACETATE LIGASE"/>
    <property type="match status" value="1"/>
</dbReference>
<dbReference type="RefSeq" id="WP_010619954.1">
    <property type="nucleotide sequence ID" value="NZ_CP042371.1"/>
</dbReference>
<dbReference type="GO" id="GO:0005524">
    <property type="term" value="F:ATP binding"/>
    <property type="evidence" value="ECO:0007669"/>
    <property type="project" value="UniProtKB-KW"/>
</dbReference>
<keyword evidence="2 3" id="KW-0819">tRNA processing</keyword>
<evidence type="ECO:0000313" key="4">
    <source>
        <dbReference type="EMBL" id="TDG78429.1"/>
    </source>
</evidence>
<dbReference type="NCBIfam" id="NF010191">
    <property type="entry name" value="PRK13670.1"/>
    <property type="match status" value="1"/>
</dbReference>
<dbReference type="PANTHER" id="PTHR37825">
    <property type="entry name" value="TRNA(MET) CYTIDINE ACETATE LIGASE"/>
    <property type="match status" value="1"/>
</dbReference>
<comment type="caution">
    <text evidence="4">The sequence shown here is derived from an EMBL/GenBank/DDBJ whole genome shotgun (WGS) entry which is preliminary data.</text>
</comment>
<dbReference type="GO" id="GO:0016879">
    <property type="term" value="F:ligase activity, forming carbon-nitrogen bonds"/>
    <property type="evidence" value="ECO:0007669"/>
    <property type="project" value="UniProtKB-UniRule"/>
</dbReference>
<dbReference type="STRING" id="1122149.FD44_GL001145"/>
<protein>
    <recommendedName>
        <fullName evidence="3">tRNA(Met) cytidine acetate ligase</fullName>
        <ecNumber evidence="3">6.3.4.-</ecNumber>
    </recommendedName>
</protein>
<evidence type="ECO:0000256" key="2">
    <source>
        <dbReference type="ARBA" id="ARBA00022694"/>
    </source>
</evidence>
<gene>
    <name evidence="3" type="primary">tmcAL</name>
    <name evidence="4" type="ORF">C5L31_000372</name>
</gene>
<dbReference type="EMBL" id="PUFO01000041">
    <property type="protein sequence ID" value="TDG78429.1"/>
    <property type="molecule type" value="Genomic_DNA"/>
</dbReference>
<comment type="similarity">
    <text evidence="3">Belongs to the TmcAL family.</text>
</comment>